<dbReference type="EMBL" id="BQNB010014675">
    <property type="protein sequence ID" value="GJT31072.1"/>
    <property type="molecule type" value="Genomic_DNA"/>
</dbReference>
<organism evidence="1 2">
    <name type="scientific">Tanacetum coccineum</name>
    <dbReference type="NCBI Taxonomy" id="301880"/>
    <lineage>
        <taxon>Eukaryota</taxon>
        <taxon>Viridiplantae</taxon>
        <taxon>Streptophyta</taxon>
        <taxon>Embryophyta</taxon>
        <taxon>Tracheophyta</taxon>
        <taxon>Spermatophyta</taxon>
        <taxon>Magnoliopsida</taxon>
        <taxon>eudicotyledons</taxon>
        <taxon>Gunneridae</taxon>
        <taxon>Pentapetalae</taxon>
        <taxon>asterids</taxon>
        <taxon>campanulids</taxon>
        <taxon>Asterales</taxon>
        <taxon>Asteraceae</taxon>
        <taxon>Asteroideae</taxon>
        <taxon>Anthemideae</taxon>
        <taxon>Anthemidinae</taxon>
        <taxon>Tanacetum</taxon>
    </lineage>
</organism>
<gene>
    <name evidence="1" type="ORF">Tco_0911347</name>
</gene>
<reference evidence="1" key="1">
    <citation type="journal article" date="2022" name="Int. J. Mol. Sci.">
        <title>Draft Genome of Tanacetum Coccineum: Genomic Comparison of Closely Related Tanacetum-Family Plants.</title>
        <authorList>
            <person name="Yamashiro T."/>
            <person name="Shiraishi A."/>
            <person name="Nakayama K."/>
            <person name="Satake H."/>
        </authorList>
    </citation>
    <scope>NUCLEOTIDE SEQUENCE</scope>
</reference>
<evidence type="ECO:0000313" key="2">
    <source>
        <dbReference type="Proteomes" id="UP001151760"/>
    </source>
</evidence>
<sequence length="290" mass="32695">MSWEGGGGGSLFKISSRHKEFHLWILYKLDQLQMKSGHLLEQGFDIASSLRGKISVPERSESWRQKVIQEERDLSRQKRHEINARTKNGQYALHVVIPVNSHGSTKSARVSSFLAFTFRLSSFLRDGKKWIVALGTRLMLILFVDNHPELVDLLGDVSDAPSCSDVLAADAATNNESKDDTFSNALIAEMEADMYGLQLLLDMVWSGSGTYATVYHGRCHVSDLAIKRINKSFFAGRASEEEWLMNDFWREHQVNKTKGLGAMDSLLSTYTTRPSLGKLFGRCFGYRLHS</sequence>
<name>A0ABQ5CX42_9ASTR</name>
<comment type="caution">
    <text evidence="1">The sequence shown here is derived from an EMBL/GenBank/DDBJ whole genome shotgun (WGS) entry which is preliminary data.</text>
</comment>
<evidence type="ECO:0000313" key="1">
    <source>
        <dbReference type="EMBL" id="GJT31072.1"/>
    </source>
</evidence>
<dbReference type="Proteomes" id="UP001151760">
    <property type="component" value="Unassembled WGS sequence"/>
</dbReference>
<accession>A0ABQ5CX42</accession>
<keyword evidence="2" id="KW-1185">Reference proteome</keyword>
<protein>
    <submittedName>
        <fullName evidence="1">Uncharacterized protein</fullName>
    </submittedName>
</protein>
<reference evidence="1" key="2">
    <citation type="submission" date="2022-01" db="EMBL/GenBank/DDBJ databases">
        <authorList>
            <person name="Yamashiro T."/>
            <person name="Shiraishi A."/>
            <person name="Satake H."/>
            <person name="Nakayama K."/>
        </authorList>
    </citation>
    <scope>NUCLEOTIDE SEQUENCE</scope>
</reference>
<proteinExistence type="predicted"/>